<name>A0A916IUW1_9BURK</name>
<dbReference type="AlphaFoldDB" id="A0A916IUW1"/>
<protein>
    <submittedName>
        <fullName evidence="1">Uncharacterized protein</fullName>
    </submittedName>
</protein>
<organism evidence="1 2">
    <name type="scientific">Cupriavidus yeoncheonensis</name>
    <dbReference type="NCBI Taxonomy" id="1462994"/>
    <lineage>
        <taxon>Bacteria</taxon>
        <taxon>Pseudomonadati</taxon>
        <taxon>Pseudomonadota</taxon>
        <taxon>Betaproteobacteria</taxon>
        <taxon>Burkholderiales</taxon>
        <taxon>Burkholderiaceae</taxon>
        <taxon>Cupriavidus</taxon>
    </lineage>
</organism>
<gene>
    <name evidence="1" type="ORF">LMG31506_02441</name>
</gene>
<accession>A0A916IUW1</accession>
<dbReference type="EMBL" id="CAJPUY010000007">
    <property type="protein sequence ID" value="CAG2140976.1"/>
    <property type="molecule type" value="Genomic_DNA"/>
</dbReference>
<sequence length="102" mass="11047">MAAGPILHSLFYVVECGIGQWRACCPCCAQRRRDLLIREDSSGGVLIACRQGCAPVHILRAVGLTLAALDPDDPSIPRRAPAPGWWRYPRPLIDGVVAKGEV</sequence>
<keyword evidence="2" id="KW-1185">Reference proteome</keyword>
<evidence type="ECO:0000313" key="1">
    <source>
        <dbReference type="EMBL" id="CAG2140976.1"/>
    </source>
</evidence>
<reference evidence="1" key="1">
    <citation type="submission" date="2021-03" db="EMBL/GenBank/DDBJ databases">
        <authorList>
            <person name="Peeters C."/>
        </authorList>
    </citation>
    <scope>NUCLEOTIDE SEQUENCE</scope>
    <source>
        <strain evidence="1">LMG 31506</strain>
    </source>
</reference>
<dbReference type="Proteomes" id="UP000672934">
    <property type="component" value="Unassembled WGS sequence"/>
</dbReference>
<proteinExistence type="predicted"/>
<dbReference type="RefSeq" id="WP_211947396.1">
    <property type="nucleotide sequence ID" value="NZ_CAJPUY010000007.1"/>
</dbReference>
<evidence type="ECO:0000313" key="2">
    <source>
        <dbReference type="Proteomes" id="UP000672934"/>
    </source>
</evidence>
<comment type="caution">
    <text evidence="1">The sequence shown here is derived from an EMBL/GenBank/DDBJ whole genome shotgun (WGS) entry which is preliminary data.</text>
</comment>